<dbReference type="GO" id="GO:0003955">
    <property type="term" value="F:NAD(P)H dehydrogenase (quinone) activity"/>
    <property type="evidence" value="ECO:0007669"/>
    <property type="project" value="TreeGrafter"/>
</dbReference>
<dbReference type="RefSeq" id="WP_105958997.1">
    <property type="nucleotide sequence ID" value="NZ_PVNS01000007.1"/>
</dbReference>
<gene>
    <name evidence="7" type="ORF">C6I21_08340</name>
</gene>
<dbReference type="Pfam" id="PF07992">
    <property type="entry name" value="Pyr_redox_2"/>
    <property type="match status" value="1"/>
</dbReference>
<dbReference type="PANTHER" id="PTHR42913">
    <property type="entry name" value="APOPTOSIS-INDUCING FACTOR 1"/>
    <property type="match status" value="1"/>
</dbReference>
<feature type="domain" description="FAD/NAD(P)-binding" evidence="6">
    <location>
        <begin position="3"/>
        <end position="293"/>
    </location>
</feature>
<organism evidence="7 8">
    <name type="scientific">Alkalicoccus urumqiensis</name>
    <name type="common">Bacillus urumqiensis</name>
    <dbReference type="NCBI Taxonomy" id="1548213"/>
    <lineage>
        <taxon>Bacteria</taxon>
        <taxon>Bacillati</taxon>
        <taxon>Bacillota</taxon>
        <taxon>Bacilli</taxon>
        <taxon>Bacillales</taxon>
        <taxon>Bacillaceae</taxon>
        <taxon>Alkalicoccus</taxon>
    </lineage>
</organism>
<proteinExistence type="inferred from homology"/>
<evidence type="ECO:0000313" key="8">
    <source>
        <dbReference type="Proteomes" id="UP000243650"/>
    </source>
</evidence>
<evidence type="ECO:0000313" key="7">
    <source>
        <dbReference type="EMBL" id="PRO65527.1"/>
    </source>
</evidence>
<keyword evidence="3" id="KW-0285">Flavoprotein</keyword>
<dbReference type="OrthoDB" id="9784880at2"/>
<evidence type="ECO:0000256" key="4">
    <source>
        <dbReference type="ARBA" id="ARBA00022827"/>
    </source>
</evidence>
<dbReference type="GO" id="GO:0019646">
    <property type="term" value="P:aerobic electron transport chain"/>
    <property type="evidence" value="ECO:0007669"/>
    <property type="project" value="TreeGrafter"/>
</dbReference>
<dbReference type="PRINTS" id="PR00368">
    <property type="entry name" value="FADPNR"/>
</dbReference>
<evidence type="ECO:0000256" key="2">
    <source>
        <dbReference type="ARBA" id="ARBA00005272"/>
    </source>
</evidence>
<evidence type="ECO:0000256" key="1">
    <source>
        <dbReference type="ARBA" id="ARBA00001974"/>
    </source>
</evidence>
<dbReference type="SUPFAM" id="SSF51905">
    <property type="entry name" value="FAD/NAD(P)-binding domain"/>
    <property type="match status" value="1"/>
</dbReference>
<evidence type="ECO:0000259" key="6">
    <source>
        <dbReference type="Pfam" id="PF07992"/>
    </source>
</evidence>
<sequence>MHHVVILGGGYGGLRVIQRLLADKDIRSDFKITLVEREAYHSLKTEFYALAAGTVADRHLRISFPEDEKLQLVCDTVTDIDLNEKTISLQAGNSLSYDQLVIGLGCEDKHHGVPGAQEKTLSIQSMRRARKTNQVIQSIGTGGRVAIVGGGLSGVETASELRESRPDMDIRLYDRGETILSMFPEKLHKYVTEWFLENNVTIINRANITEVDWHTLYNHGEPIELDAIIWTAGVQPNKLVRKLTETHGFETDRMGRVVVNHYHQIPGFDDVFMVGDCAASDHAPSAQLAEAQGDQIAVLLRHLWHEEPFPEKMPRMKLKGVLGSLGKKHGFGLMGERKLTGRVPRVLKSGVLWMYKHHSGS</sequence>
<protein>
    <submittedName>
        <fullName evidence="7">FAD-dependent oxidoreductase</fullName>
    </submittedName>
</protein>
<keyword evidence="4" id="KW-0274">FAD</keyword>
<dbReference type="EMBL" id="PVNS01000007">
    <property type="protein sequence ID" value="PRO65527.1"/>
    <property type="molecule type" value="Genomic_DNA"/>
</dbReference>
<dbReference type="InterPro" id="IPR023753">
    <property type="entry name" value="FAD/NAD-binding_dom"/>
</dbReference>
<accession>A0A2P6MGX5</accession>
<comment type="similarity">
    <text evidence="2">Belongs to the NADH dehydrogenase family.</text>
</comment>
<comment type="caution">
    <text evidence="7">The sequence shown here is derived from an EMBL/GenBank/DDBJ whole genome shotgun (WGS) entry which is preliminary data.</text>
</comment>
<dbReference type="InterPro" id="IPR051169">
    <property type="entry name" value="NADH-Q_oxidoreductase"/>
</dbReference>
<dbReference type="InterPro" id="IPR036188">
    <property type="entry name" value="FAD/NAD-bd_sf"/>
</dbReference>
<evidence type="ECO:0000256" key="5">
    <source>
        <dbReference type="ARBA" id="ARBA00023002"/>
    </source>
</evidence>
<dbReference type="Proteomes" id="UP000243650">
    <property type="component" value="Unassembled WGS sequence"/>
</dbReference>
<dbReference type="Gene3D" id="3.50.50.100">
    <property type="match status" value="1"/>
</dbReference>
<comment type="cofactor">
    <cofactor evidence="1">
        <name>FAD</name>
        <dbReference type="ChEBI" id="CHEBI:57692"/>
    </cofactor>
</comment>
<keyword evidence="8" id="KW-1185">Reference proteome</keyword>
<name>A0A2P6MGX5_ALKUR</name>
<evidence type="ECO:0000256" key="3">
    <source>
        <dbReference type="ARBA" id="ARBA00022630"/>
    </source>
</evidence>
<keyword evidence="5" id="KW-0560">Oxidoreductase</keyword>
<reference evidence="7 8" key="1">
    <citation type="submission" date="2018-03" db="EMBL/GenBank/DDBJ databases">
        <title>Bacillus urumqiensis sp. nov., a moderately haloalkaliphilic bacterium isolated from a salt lake.</title>
        <authorList>
            <person name="Zhao B."/>
            <person name="Liao Z."/>
        </authorList>
    </citation>
    <scope>NUCLEOTIDE SEQUENCE [LARGE SCALE GENOMIC DNA]</scope>
    <source>
        <strain evidence="7 8">BZ-SZ-XJ18</strain>
    </source>
</reference>
<dbReference type="AlphaFoldDB" id="A0A2P6MGX5"/>
<dbReference type="PRINTS" id="PR00411">
    <property type="entry name" value="PNDRDTASEI"/>
</dbReference>
<dbReference type="PANTHER" id="PTHR42913:SF3">
    <property type="entry name" value="64 KDA MITOCHONDRIAL NADH DEHYDROGENASE (EUROFUNG)"/>
    <property type="match status" value="1"/>
</dbReference>